<dbReference type="InterPro" id="IPR053958">
    <property type="entry name" value="HMGCR/SNAP/NPC1-like_SSD"/>
</dbReference>
<dbReference type="Proteomes" id="UP000233551">
    <property type="component" value="Unassembled WGS sequence"/>
</dbReference>
<reference evidence="3 4" key="1">
    <citation type="submission" date="2017-11" db="EMBL/GenBank/DDBJ databases">
        <title>De-novo sequencing of pomegranate (Punica granatum L.) genome.</title>
        <authorList>
            <person name="Akparov Z."/>
            <person name="Amiraslanov A."/>
            <person name="Hajiyeva S."/>
            <person name="Abbasov M."/>
            <person name="Kaur K."/>
            <person name="Hamwieh A."/>
            <person name="Solovyev V."/>
            <person name="Salamov A."/>
            <person name="Braich B."/>
            <person name="Kosarev P."/>
            <person name="Mahmoud A."/>
            <person name="Hajiyev E."/>
            <person name="Babayeva S."/>
            <person name="Izzatullayeva V."/>
            <person name="Mammadov A."/>
            <person name="Mammadov A."/>
            <person name="Sharifova S."/>
            <person name="Ojaghi J."/>
            <person name="Eynullazada K."/>
            <person name="Bayramov B."/>
            <person name="Abdulazimova A."/>
            <person name="Shahmuradov I."/>
        </authorList>
    </citation>
    <scope>NUCLEOTIDE SEQUENCE [LARGE SCALE GENOMIC DNA]</scope>
    <source>
        <strain evidence="4">cv. AG2017</strain>
        <tissue evidence="3">Leaf</tissue>
    </source>
</reference>
<proteinExistence type="predicted"/>
<dbReference type="AlphaFoldDB" id="A0A2I0I230"/>
<evidence type="ECO:0000313" key="4">
    <source>
        <dbReference type="Proteomes" id="UP000233551"/>
    </source>
</evidence>
<dbReference type="PANTHER" id="PTHR45727">
    <property type="entry name" value="NPC INTRACELLULAR CHOLESTEROL TRANSPORTER 1"/>
    <property type="match status" value="1"/>
</dbReference>
<accession>A0A2I0I230</accession>
<organism evidence="3 4">
    <name type="scientific">Punica granatum</name>
    <name type="common">Pomegranate</name>
    <dbReference type="NCBI Taxonomy" id="22663"/>
    <lineage>
        <taxon>Eukaryota</taxon>
        <taxon>Viridiplantae</taxon>
        <taxon>Streptophyta</taxon>
        <taxon>Embryophyta</taxon>
        <taxon>Tracheophyta</taxon>
        <taxon>Spermatophyta</taxon>
        <taxon>Magnoliopsida</taxon>
        <taxon>eudicotyledons</taxon>
        <taxon>Gunneridae</taxon>
        <taxon>Pentapetalae</taxon>
        <taxon>rosids</taxon>
        <taxon>malvids</taxon>
        <taxon>Myrtales</taxon>
        <taxon>Lythraceae</taxon>
        <taxon>Punica</taxon>
    </lineage>
</organism>
<evidence type="ECO:0000313" key="3">
    <source>
        <dbReference type="EMBL" id="PKI38049.1"/>
    </source>
</evidence>
<feature type="transmembrane region" description="Helical" evidence="1">
    <location>
        <begin position="73"/>
        <end position="95"/>
    </location>
</feature>
<dbReference type="GO" id="GO:0032934">
    <property type="term" value="F:sterol binding"/>
    <property type="evidence" value="ECO:0007669"/>
    <property type="project" value="TreeGrafter"/>
</dbReference>
<dbReference type="GO" id="GO:0015918">
    <property type="term" value="P:sterol transport"/>
    <property type="evidence" value="ECO:0007669"/>
    <property type="project" value="TreeGrafter"/>
</dbReference>
<keyword evidence="1" id="KW-1133">Transmembrane helix</keyword>
<keyword evidence="1" id="KW-0472">Membrane</keyword>
<feature type="transmembrane region" description="Helical" evidence="1">
    <location>
        <begin position="43"/>
        <end position="66"/>
    </location>
</feature>
<sequence>MAVEKKNGKSDRVWISYLVMSGYIFLTLEDTPRLSSFYITSKVMLGLSGIILVMLSILGSLGFLNAIGVKSKLIAMGVMPFLVLPVSCIFLILSFHARYGIYSSV</sequence>
<name>A0A2I0I230_PUNGR</name>
<feature type="transmembrane region" description="Helical" evidence="1">
    <location>
        <begin position="12"/>
        <end position="28"/>
    </location>
</feature>
<gene>
    <name evidence="3" type="ORF">CRG98_041579</name>
</gene>
<dbReference type="GO" id="GO:0016020">
    <property type="term" value="C:membrane"/>
    <property type="evidence" value="ECO:0007669"/>
    <property type="project" value="TreeGrafter"/>
</dbReference>
<dbReference type="STRING" id="22663.A0A2I0I230"/>
<protein>
    <recommendedName>
        <fullName evidence="2">SSD domain-containing protein</fullName>
    </recommendedName>
</protein>
<dbReference type="EMBL" id="PGOL01004231">
    <property type="protein sequence ID" value="PKI38049.1"/>
    <property type="molecule type" value="Genomic_DNA"/>
</dbReference>
<keyword evidence="1" id="KW-0812">Transmembrane</keyword>
<comment type="caution">
    <text evidence="3">The sequence shown here is derived from an EMBL/GenBank/DDBJ whole genome shotgun (WGS) entry which is preliminary data.</text>
</comment>
<dbReference type="PROSITE" id="PS50156">
    <property type="entry name" value="SSD"/>
    <property type="match status" value="1"/>
</dbReference>
<keyword evidence="4" id="KW-1185">Reference proteome</keyword>
<dbReference type="InterPro" id="IPR000731">
    <property type="entry name" value="SSD"/>
</dbReference>
<dbReference type="Pfam" id="PF12349">
    <property type="entry name" value="Sterol-sensing"/>
    <property type="match status" value="1"/>
</dbReference>
<evidence type="ECO:0000259" key="2">
    <source>
        <dbReference type="PROSITE" id="PS50156"/>
    </source>
</evidence>
<dbReference type="PANTHER" id="PTHR45727:SF2">
    <property type="entry name" value="NPC INTRACELLULAR CHOLESTEROL TRANSPORTER 1"/>
    <property type="match status" value="1"/>
</dbReference>
<evidence type="ECO:0000256" key="1">
    <source>
        <dbReference type="SAM" id="Phobius"/>
    </source>
</evidence>
<feature type="domain" description="SSD" evidence="2">
    <location>
        <begin position="15"/>
        <end position="105"/>
    </location>
</feature>